<gene>
    <name evidence="2" type="ORF">HAX54_024492</name>
</gene>
<dbReference type="EMBL" id="JACEIK010002986">
    <property type="protein sequence ID" value="MCD9639771.1"/>
    <property type="molecule type" value="Genomic_DNA"/>
</dbReference>
<comment type="caution">
    <text evidence="2">The sequence shown here is derived from an EMBL/GenBank/DDBJ whole genome shotgun (WGS) entry which is preliminary data.</text>
</comment>
<reference evidence="2 3" key="1">
    <citation type="journal article" date="2021" name="BMC Genomics">
        <title>Datura genome reveals duplications of psychoactive alkaloid biosynthetic genes and high mutation rate following tissue culture.</title>
        <authorList>
            <person name="Rajewski A."/>
            <person name="Carter-House D."/>
            <person name="Stajich J."/>
            <person name="Litt A."/>
        </authorList>
    </citation>
    <scope>NUCLEOTIDE SEQUENCE [LARGE SCALE GENOMIC DNA]</scope>
    <source>
        <strain evidence="2">AR-01</strain>
    </source>
</reference>
<evidence type="ECO:0000313" key="3">
    <source>
        <dbReference type="Proteomes" id="UP000823775"/>
    </source>
</evidence>
<organism evidence="2 3">
    <name type="scientific">Datura stramonium</name>
    <name type="common">Jimsonweed</name>
    <name type="synonym">Common thornapple</name>
    <dbReference type="NCBI Taxonomy" id="4076"/>
    <lineage>
        <taxon>Eukaryota</taxon>
        <taxon>Viridiplantae</taxon>
        <taxon>Streptophyta</taxon>
        <taxon>Embryophyta</taxon>
        <taxon>Tracheophyta</taxon>
        <taxon>Spermatophyta</taxon>
        <taxon>Magnoliopsida</taxon>
        <taxon>eudicotyledons</taxon>
        <taxon>Gunneridae</taxon>
        <taxon>Pentapetalae</taxon>
        <taxon>asterids</taxon>
        <taxon>lamiids</taxon>
        <taxon>Solanales</taxon>
        <taxon>Solanaceae</taxon>
        <taxon>Solanoideae</taxon>
        <taxon>Datureae</taxon>
        <taxon>Datura</taxon>
    </lineage>
</organism>
<evidence type="ECO:0000313" key="2">
    <source>
        <dbReference type="EMBL" id="MCD9639771.1"/>
    </source>
</evidence>
<feature type="compositionally biased region" description="Acidic residues" evidence="1">
    <location>
        <begin position="125"/>
        <end position="134"/>
    </location>
</feature>
<keyword evidence="3" id="KW-1185">Reference proteome</keyword>
<evidence type="ECO:0000256" key="1">
    <source>
        <dbReference type="SAM" id="MobiDB-lite"/>
    </source>
</evidence>
<protein>
    <submittedName>
        <fullName evidence="2">Uncharacterized protein</fullName>
    </submittedName>
</protein>
<feature type="region of interest" description="Disordered" evidence="1">
    <location>
        <begin position="1"/>
        <end position="34"/>
    </location>
</feature>
<feature type="region of interest" description="Disordered" evidence="1">
    <location>
        <begin position="125"/>
        <end position="167"/>
    </location>
</feature>
<proteinExistence type="predicted"/>
<accession>A0ABS8UZU4</accession>
<sequence length="167" mass="19209">MAPKSRKGKGVASSSQGSKRAKRTSEEEHEDVSMAPQPLRHYGLRWVTEGLLTRFLCGHDIDEEEADYIPVYYPRGIDVVKLRNPRLRMNGVTEEKLQLQQLSMDYPLSEHSRSLFRVRSELEEPIDGDEAIEDETLREHSDIESIDAEEDDSEMREASLTPTYNEE</sequence>
<feature type="compositionally biased region" description="Acidic residues" evidence="1">
    <location>
        <begin position="144"/>
        <end position="154"/>
    </location>
</feature>
<dbReference type="Proteomes" id="UP000823775">
    <property type="component" value="Unassembled WGS sequence"/>
</dbReference>
<name>A0ABS8UZU4_DATST</name>